<dbReference type="OrthoDB" id="44105at2157"/>
<evidence type="ECO:0000256" key="7">
    <source>
        <dbReference type="SAM" id="Phobius"/>
    </source>
</evidence>
<evidence type="ECO:0000256" key="5">
    <source>
        <dbReference type="ARBA" id="ARBA00022989"/>
    </source>
</evidence>
<keyword evidence="4 7" id="KW-0812">Transmembrane</keyword>
<dbReference type="PANTHER" id="PTHR43163:SF6">
    <property type="entry name" value="DIPEPTIDE TRANSPORT SYSTEM PERMEASE PROTEIN DPPB-RELATED"/>
    <property type="match status" value="1"/>
</dbReference>
<dbReference type="EMBL" id="CP029287">
    <property type="protein sequence ID" value="AWS00222.1"/>
    <property type="molecule type" value="Genomic_DNA"/>
</dbReference>
<keyword evidence="10" id="KW-1185">Reference proteome</keyword>
<feature type="transmembrane region" description="Helical" evidence="7">
    <location>
        <begin position="87"/>
        <end position="111"/>
    </location>
</feature>
<dbReference type="InterPro" id="IPR000515">
    <property type="entry name" value="MetI-like"/>
</dbReference>
<feature type="transmembrane region" description="Helical" evidence="7">
    <location>
        <begin position="150"/>
        <end position="167"/>
    </location>
</feature>
<dbReference type="Proteomes" id="UP000247586">
    <property type="component" value="Chromosome"/>
</dbReference>
<feature type="transmembrane region" description="Helical" evidence="7">
    <location>
        <begin position="314"/>
        <end position="335"/>
    </location>
</feature>
<dbReference type="GeneID" id="36835997"/>
<dbReference type="Pfam" id="PF00528">
    <property type="entry name" value="BPD_transp_1"/>
    <property type="match status" value="1"/>
</dbReference>
<feature type="transmembrane region" description="Helical" evidence="7">
    <location>
        <begin position="373"/>
        <end position="394"/>
    </location>
</feature>
<feature type="transmembrane region" description="Helical" evidence="7">
    <location>
        <begin position="7"/>
        <end position="25"/>
    </location>
</feature>
<evidence type="ECO:0000256" key="6">
    <source>
        <dbReference type="ARBA" id="ARBA00023136"/>
    </source>
</evidence>
<evidence type="ECO:0000313" key="9">
    <source>
        <dbReference type="EMBL" id="AWS00222.1"/>
    </source>
</evidence>
<dbReference type="PANTHER" id="PTHR43163">
    <property type="entry name" value="DIPEPTIDE TRANSPORT SYSTEM PERMEASE PROTEIN DPPB-RELATED"/>
    <property type="match status" value="1"/>
</dbReference>
<evidence type="ECO:0000256" key="3">
    <source>
        <dbReference type="ARBA" id="ARBA00022475"/>
    </source>
</evidence>
<feature type="transmembrane region" description="Helical" evidence="7">
    <location>
        <begin position="244"/>
        <end position="262"/>
    </location>
</feature>
<feature type="domain" description="ABC transmembrane type-1" evidence="8">
    <location>
        <begin position="220"/>
        <end position="400"/>
    </location>
</feature>
<evidence type="ECO:0000256" key="1">
    <source>
        <dbReference type="ARBA" id="ARBA00004651"/>
    </source>
</evidence>
<proteinExistence type="predicted"/>
<dbReference type="GO" id="GO:0055085">
    <property type="term" value="P:transmembrane transport"/>
    <property type="evidence" value="ECO:0007669"/>
    <property type="project" value="InterPro"/>
</dbReference>
<comment type="subcellular location">
    <subcellularLocation>
        <location evidence="1">Cell membrane</location>
        <topology evidence="1">Multi-pass membrane protein</topology>
    </subcellularLocation>
</comment>
<dbReference type="RefSeq" id="WP_054836919.1">
    <property type="nucleotide sequence ID" value="NZ_BBBA01000014.1"/>
</dbReference>
<dbReference type="Gene3D" id="1.10.3720.10">
    <property type="entry name" value="MetI-like"/>
    <property type="match status" value="1"/>
</dbReference>
<keyword evidence="5 7" id="KW-1133">Transmembrane helix</keyword>
<dbReference type="InterPro" id="IPR035906">
    <property type="entry name" value="MetI-like_sf"/>
</dbReference>
<accession>A0A2U9IVW6</accession>
<keyword evidence="2" id="KW-0813">Transport</keyword>
<feature type="transmembrane region" description="Helical" evidence="7">
    <location>
        <begin position="210"/>
        <end position="232"/>
    </location>
</feature>
<dbReference type="GO" id="GO:0005886">
    <property type="term" value="C:plasma membrane"/>
    <property type="evidence" value="ECO:0007669"/>
    <property type="project" value="UniProtKB-SubCell"/>
</dbReference>
<evidence type="ECO:0000256" key="4">
    <source>
        <dbReference type="ARBA" id="ARBA00022692"/>
    </source>
</evidence>
<protein>
    <submittedName>
        <fullName evidence="9">ABC transporter permease</fullName>
    </submittedName>
</protein>
<dbReference type="SUPFAM" id="SSF161098">
    <property type="entry name" value="MetI-like"/>
    <property type="match status" value="1"/>
</dbReference>
<organism evidence="9 10">
    <name type="scientific">Metallosphaera hakonensis JCM 8857 = DSM 7519</name>
    <dbReference type="NCBI Taxonomy" id="1293036"/>
    <lineage>
        <taxon>Archaea</taxon>
        <taxon>Thermoproteota</taxon>
        <taxon>Thermoprotei</taxon>
        <taxon>Sulfolobales</taxon>
        <taxon>Sulfolobaceae</taxon>
        <taxon>Metallosphaera</taxon>
    </lineage>
</organism>
<dbReference type="KEGG" id="mhk:DFR87_11605"/>
<dbReference type="STRING" id="1293036.GCA_001315825_02042"/>
<gene>
    <name evidence="9" type="ORF">DFR87_11605</name>
</gene>
<keyword evidence="3" id="KW-1003">Cell membrane</keyword>
<evidence type="ECO:0000259" key="8">
    <source>
        <dbReference type="Pfam" id="PF00528"/>
    </source>
</evidence>
<reference evidence="9" key="1">
    <citation type="submission" date="2018-05" db="EMBL/GenBank/DDBJ databases">
        <title>Complete Genome Sequences of Extremely Thermoacidophilic, Metal-Mobilizing Type-Strain Members of the Archaeal Family Sulfolobaceae: Acidianus brierleyi DSM-1651T, Acidianus sulfidivorans DSM-18786T, Metallosphaera hakonensis DSM-7519T, and Metallosphaera prunae DSM-10039T.</title>
        <authorList>
            <person name="Counts J.A."/>
            <person name="Kelly R.M."/>
        </authorList>
    </citation>
    <scope>NUCLEOTIDE SEQUENCE [LARGE SCALE GENOMIC DNA]</scope>
    <source>
        <strain evidence="9">HO1-1</strain>
    </source>
</reference>
<sequence>MRAWTLVVTSVILIMIGIGVSLIASESSYFSTISYGFGKCAIPPPNWESQYWAVLSHGSPTAEVIVNGSHTINLNEIKDFPLNSTSFYVYVVSGYVESLAPLSLAGILLVFMGTAMGFRGMVLLVQERTIGNLANSEGEGSIKSYVMKRLLSFIISMIIITSITGFLEIAHGESILKVIIELITLNFGLSRRYDIAVDSLLLSSLPYTSVLSGISFALSVYLGTFLAVRGIAQSGPLTKLITKWKYIGNALASWIIALSLIYGFHLDVEKGVNLIFPLISLFFPFIGTFANRLFLPYKVQDSFKAKGLSRAILVYRHVLGSTSVVALSTISAAFIDMLIAEFLVESIFYWPGLGLLLREGAVYGDFKVVEGVLIFYSTIVLLSSLVGDIFYGFVDPRVRR</sequence>
<evidence type="ECO:0000313" key="10">
    <source>
        <dbReference type="Proteomes" id="UP000247586"/>
    </source>
</evidence>
<keyword evidence="6 7" id="KW-0472">Membrane</keyword>
<evidence type="ECO:0000256" key="2">
    <source>
        <dbReference type="ARBA" id="ARBA00022448"/>
    </source>
</evidence>
<dbReference type="AlphaFoldDB" id="A0A2U9IVW6"/>
<feature type="transmembrane region" description="Helical" evidence="7">
    <location>
        <begin position="274"/>
        <end position="294"/>
    </location>
</feature>
<name>A0A2U9IVW6_9CREN</name>